<dbReference type="Proteomes" id="UP001165064">
    <property type="component" value="Unassembled WGS sequence"/>
</dbReference>
<dbReference type="EMBL" id="BSXS01013223">
    <property type="protein sequence ID" value="GMF03742.1"/>
    <property type="molecule type" value="Genomic_DNA"/>
</dbReference>
<comment type="caution">
    <text evidence="1">The sequence shown here is derived from an EMBL/GenBank/DDBJ whole genome shotgun (WGS) entry which is preliminary data.</text>
</comment>
<proteinExistence type="predicted"/>
<sequence length="230" mass="26588">MAITKDSRYLDGLETENKELKVELATLDAEIEHLKSANDEQLELNNKLKSKLFNSEEDVKHFEKLNSKLRAQLADLGNQFQDASSSSRETRELKRQISSLRIESEELQRKFELQQEKIRAKDEEFNEATDRHSREKAKLLKAISAKDNDISDLEDQLRRATLQAGHSGLEEEVQSLRDKLIQQRRNYEAKQQEAEDQNAANESQYAQALTKEKAENERVVATYSDLIKKP</sequence>
<name>A0ACB5U8I7_AMBMO</name>
<gene>
    <name evidence="1" type="ORF">Amon02_001189500</name>
</gene>
<keyword evidence="2" id="KW-1185">Reference proteome</keyword>
<reference evidence="1" key="1">
    <citation type="submission" date="2023-04" db="EMBL/GenBank/DDBJ databases">
        <title>Ambrosiozyma monospora NBRC 10751.</title>
        <authorList>
            <person name="Ichikawa N."/>
            <person name="Sato H."/>
            <person name="Tonouchi N."/>
        </authorList>
    </citation>
    <scope>NUCLEOTIDE SEQUENCE</scope>
    <source>
        <strain evidence="1">NBRC 10751</strain>
    </source>
</reference>
<evidence type="ECO:0000313" key="1">
    <source>
        <dbReference type="EMBL" id="GMF03742.1"/>
    </source>
</evidence>
<protein>
    <submittedName>
        <fullName evidence="1">Unnamed protein product</fullName>
    </submittedName>
</protein>
<accession>A0ACB5U8I7</accession>
<evidence type="ECO:0000313" key="2">
    <source>
        <dbReference type="Proteomes" id="UP001165064"/>
    </source>
</evidence>
<organism evidence="1 2">
    <name type="scientific">Ambrosiozyma monospora</name>
    <name type="common">Yeast</name>
    <name type="synonym">Endomycopsis monosporus</name>
    <dbReference type="NCBI Taxonomy" id="43982"/>
    <lineage>
        <taxon>Eukaryota</taxon>
        <taxon>Fungi</taxon>
        <taxon>Dikarya</taxon>
        <taxon>Ascomycota</taxon>
        <taxon>Saccharomycotina</taxon>
        <taxon>Pichiomycetes</taxon>
        <taxon>Pichiales</taxon>
        <taxon>Pichiaceae</taxon>
        <taxon>Ambrosiozyma</taxon>
    </lineage>
</organism>